<reference evidence="1 2" key="1">
    <citation type="submission" date="2018-11" db="EMBL/GenBank/DDBJ databases">
        <authorList>
            <consortium name="Pathogen Informatics"/>
        </authorList>
    </citation>
    <scope>NUCLEOTIDE SEQUENCE [LARGE SCALE GENOMIC DNA]</scope>
</reference>
<gene>
    <name evidence="1" type="ORF">DILT_LOCUS10638</name>
</gene>
<dbReference type="EMBL" id="UYRU01060451">
    <property type="protein sequence ID" value="VDN14807.1"/>
    <property type="molecule type" value="Genomic_DNA"/>
</dbReference>
<organism evidence="1 2">
    <name type="scientific">Dibothriocephalus latus</name>
    <name type="common">Fish tapeworm</name>
    <name type="synonym">Diphyllobothrium latum</name>
    <dbReference type="NCBI Taxonomy" id="60516"/>
    <lineage>
        <taxon>Eukaryota</taxon>
        <taxon>Metazoa</taxon>
        <taxon>Spiralia</taxon>
        <taxon>Lophotrochozoa</taxon>
        <taxon>Platyhelminthes</taxon>
        <taxon>Cestoda</taxon>
        <taxon>Eucestoda</taxon>
        <taxon>Diphyllobothriidea</taxon>
        <taxon>Diphyllobothriidae</taxon>
        <taxon>Dibothriocephalus</taxon>
    </lineage>
</organism>
<dbReference type="Proteomes" id="UP000281553">
    <property type="component" value="Unassembled WGS sequence"/>
</dbReference>
<sequence length="108" mass="12087">MLMCLDVTYEFAAVHFLPVFTKIIRTCRRIDDDVNPATITPALTAAAPENSNPSTVAASQSKVSFVEQLKSRRDDKFDEAEILARGDNRVSQEPLESWFTGPQSRRQA</sequence>
<proteinExistence type="predicted"/>
<name>A0A3P7LSX5_DIBLA</name>
<evidence type="ECO:0000313" key="1">
    <source>
        <dbReference type="EMBL" id="VDN14807.1"/>
    </source>
</evidence>
<dbReference type="AlphaFoldDB" id="A0A3P7LSX5"/>
<keyword evidence="2" id="KW-1185">Reference proteome</keyword>
<accession>A0A3P7LSX5</accession>
<protein>
    <submittedName>
        <fullName evidence="1">Uncharacterized protein</fullName>
    </submittedName>
</protein>
<evidence type="ECO:0000313" key="2">
    <source>
        <dbReference type="Proteomes" id="UP000281553"/>
    </source>
</evidence>